<accession>A0A2L2U3G1</accession>
<evidence type="ECO:0000313" key="2">
    <source>
        <dbReference type="EMBL" id="CEI70480.1"/>
    </source>
</evidence>
<reference evidence="3" key="1">
    <citation type="submission" date="2014-10" db="EMBL/GenBank/DDBJ databases">
        <authorList>
            <person name="King R."/>
        </authorList>
    </citation>
    <scope>NUCLEOTIDE SEQUENCE [LARGE SCALE GENOMIC DNA]</scope>
    <source>
        <strain evidence="3">A3/5</strain>
    </source>
</reference>
<feature type="compositionally biased region" description="Polar residues" evidence="1">
    <location>
        <begin position="126"/>
        <end position="137"/>
    </location>
</feature>
<evidence type="ECO:0000313" key="3">
    <source>
        <dbReference type="Proteomes" id="UP000245910"/>
    </source>
</evidence>
<sequence>MQADIMREFMSTLDSCNEHLKDCHSLCLRMGTPQWTADSNSRLTMSWNFFFTYLSKAAILLQLELLDAQPTDATPSPIPTPQSSTPKLSLARRDSFLSNGGSENFTIEGRVGRRERAERQRRKDTQQNPLLVTTTGNKLRKPNTRAPSIIMGFSDSSSTVSSFSDRASVTVSPSLPRITEEKTPAMSILSIPRTLPPEYSKDTRDAKTLISTTKDDAHYNFPMTTSSPPSVLPVESEPQMTEASFAPYGHPPSNHMVPSGWQTPMPMPPPTPIQRPMVPVPHLPPSRVAAYKPSRSSLRESVALHLSPFPAFSVDLIKPSARCAHGIRHFKGHSSCQWGCCSSRGCGQSYY</sequence>
<protein>
    <submittedName>
        <fullName evidence="2">Uncharacterized protein</fullName>
    </submittedName>
</protein>
<feature type="region of interest" description="Disordered" evidence="1">
    <location>
        <begin position="100"/>
        <end position="150"/>
    </location>
</feature>
<proteinExistence type="predicted"/>
<dbReference type="Proteomes" id="UP000245910">
    <property type="component" value="Chromosome III"/>
</dbReference>
<keyword evidence="3" id="KW-1185">Reference proteome</keyword>
<dbReference type="AlphaFoldDB" id="A0A2L2U3G1"/>
<name>A0A2L2U3G1_9HYPO</name>
<organism evidence="2 3">
    <name type="scientific">Fusarium venenatum</name>
    <dbReference type="NCBI Taxonomy" id="56646"/>
    <lineage>
        <taxon>Eukaryota</taxon>
        <taxon>Fungi</taxon>
        <taxon>Dikarya</taxon>
        <taxon>Ascomycota</taxon>
        <taxon>Pezizomycotina</taxon>
        <taxon>Sordariomycetes</taxon>
        <taxon>Hypocreomycetidae</taxon>
        <taxon>Hypocreales</taxon>
        <taxon>Nectriaceae</taxon>
        <taxon>Fusarium</taxon>
    </lineage>
</organism>
<evidence type="ECO:0000256" key="1">
    <source>
        <dbReference type="SAM" id="MobiDB-lite"/>
    </source>
</evidence>
<feature type="compositionally biased region" description="Basic and acidic residues" evidence="1">
    <location>
        <begin position="110"/>
        <end position="125"/>
    </location>
</feature>
<dbReference type="EMBL" id="LN649231">
    <property type="protein sequence ID" value="CEI70480.1"/>
    <property type="molecule type" value="Genomic_DNA"/>
</dbReference>